<dbReference type="EMBL" id="BLAH01000089">
    <property type="protein sequence ID" value="GES37996.1"/>
    <property type="molecule type" value="Genomic_DNA"/>
</dbReference>
<dbReference type="KEGG" id="rav:AAT18_15600"/>
<dbReference type="GeneID" id="83621415"/>
<dbReference type="EMBL" id="CP106982">
    <property type="protein sequence ID" value="UYF96659.1"/>
    <property type="molecule type" value="Genomic_DNA"/>
</dbReference>
<reference evidence="1" key="2">
    <citation type="submission" date="2019-10" db="EMBL/GenBank/DDBJ databases">
        <title>Draft genome sequence of Rhodococcus aetherivorans JCM 14343.</title>
        <authorList>
            <person name="Inoue D."/>
            <person name="Nakazawa M."/>
            <person name="Yamamoto N."/>
            <person name="Sei K."/>
            <person name="Ike M."/>
        </authorList>
    </citation>
    <scope>NUCLEOTIDE SEQUENCE</scope>
    <source>
        <strain evidence="1">JCM 14343</strain>
    </source>
</reference>
<reference evidence="2" key="3">
    <citation type="submission" date="2022-09" db="EMBL/GenBank/DDBJ databases">
        <title>The genome sequence of Rhodococcus aetherivorans N1.</title>
        <authorList>
            <person name="Jiang W."/>
        </authorList>
    </citation>
    <scope>NUCLEOTIDE SEQUENCE</scope>
    <source>
        <strain evidence="2">N1</strain>
    </source>
</reference>
<dbReference type="AlphaFoldDB" id="A0A059MNS7"/>
<evidence type="ECO:0000313" key="2">
    <source>
        <dbReference type="EMBL" id="UYF96659.1"/>
    </source>
</evidence>
<protein>
    <recommendedName>
        <fullName evidence="5">Secreted protein</fullName>
    </recommendedName>
</protein>
<dbReference type="Proteomes" id="UP000325466">
    <property type="component" value="Unassembled WGS sequence"/>
</dbReference>
<evidence type="ECO:0008006" key="5">
    <source>
        <dbReference type="Google" id="ProtNLM"/>
    </source>
</evidence>
<accession>N1MFE9</accession>
<accession>A0A0F6VJS3</accession>
<dbReference type="Proteomes" id="UP001163947">
    <property type="component" value="Chromosome"/>
</dbReference>
<organism evidence="2 4">
    <name type="scientific">Rhodococcus aetherivorans</name>
    <dbReference type="NCBI Taxonomy" id="191292"/>
    <lineage>
        <taxon>Bacteria</taxon>
        <taxon>Bacillati</taxon>
        <taxon>Actinomycetota</taxon>
        <taxon>Actinomycetes</taxon>
        <taxon>Mycobacteriales</taxon>
        <taxon>Nocardiaceae</taxon>
        <taxon>Rhodococcus</taxon>
    </lineage>
</organism>
<sequence>MSQVVVIVLVLAALVAGLELARARSRPAPRWVTRAWWRHNHFRPHDPSSPLCGDPSAGWVRSTIDARRAPHH</sequence>
<evidence type="ECO:0000313" key="4">
    <source>
        <dbReference type="Proteomes" id="UP001163947"/>
    </source>
</evidence>
<gene>
    <name evidence="2" type="ORF">OCS65_13320</name>
    <name evidence="1" type="ORF">RAJCM14343_3256</name>
</gene>
<evidence type="ECO:0000313" key="1">
    <source>
        <dbReference type="EMBL" id="GES37996.1"/>
    </source>
</evidence>
<evidence type="ECO:0000313" key="3">
    <source>
        <dbReference type="Proteomes" id="UP000325466"/>
    </source>
</evidence>
<proteinExistence type="predicted"/>
<reference evidence="1 3" key="1">
    <citation type="journal article" date="2018" name="Biodegradation">
        <title>1,4-Dioxane degradation characteristics of Rhodococcus aetherivorans JCM 14343.</title>
        <authorList>
            <person name="Inoue D."/>
            <person name="Tsunoda T."/>
            <person name="Yamamoto N."/>
            <person name="Ike M."/>
            <person name="Sei K."/>
        </authorList>
    </citation>
    <scope>NUCLEOTIDE SEQUENCE [LARGE SCALE GENOMIC DNA]</scope>
    <source>
        <strain evidence="1 3">JCM 14343</strain>
    </source>
</reference>
<dbReference type="RefSeq" id="WP_006947775.1">
    <property type="nucleotide sequence ID" value="NZ_BAAAYP010000024.1"/>
</dbReference>
<accession>A0A059MNS7</accession>
<name>A0A059MNS7_9NOCA</name>
<keyword evidence="3" id="KW-1185">Reference proteome</keyword>